<evidence type="ECO:0000256" key="9">
    <source>
        <dbReference type="PROSITE-ProRule" id="PRU00027"/>
    </source>
</evidence>
<evidence type="ECO:0000313" key="13">
    <source>
        <dbReference type="Proteomes" id="UP001174136"/>
    </source>
</evidence>
<dbReference type="InterPro" id="IPR003656">
    <property type="entry name" value="Znf_BED"/>
</dbReference>
<comment type="caution">
    <text evidence="12">The sequence shown here is derived from an EMBL/GenBank/DDBJ whole genome shotgun (WGS) entry which is preliminary data.</text>
</comment>
<dbReference type="GO" id="GO:0046983">
    <property type="term" value="F:protein dimerization activity"/>
    <property type="evidence" value="ECO:0007669"/>
    <property type="project" value="InterPro"/>
</dbReference>
<evidence type="ECO:0000256" key="3">
    <source>
        <dbReference type="ARBA" id="ARBA00022771"/>
    </source>
</evidence>
<keyword evidence="5" id="KW-0805">Transcription regulation</keyword>
<keyword evidence="13" id="KW-1185">Reference proteome</keyword>
<proteinExistence type="predicted"/>
<organism evidence="12 13">
    <name type="scientific">Merluccius polli</name>
    <name type="common">Benguela hake</name>
    <name type="synonym">Merluccius cadenati</name>
    <dbReference type="NCBI Taxonomy" id="89951"/>
    <lineage>
        <taxon>Eukaryota</taxon>
        <taxon>Metazoa</taxon>
        <taxon>Chordata</taxon>
        <taxon>Craniata</taxon>
        <taxon>Vertebrata</taxon>
        <taxon>Euteleostomi</taxon>
        <taxon>Actinopterygii</taxon>
        <taxon>Neopterygii</taxon>
        <taxon>Teleostei</taxon>
        <taxon>Neoteleostei</taxon>
        <taxon>Acanthomorphata</taxon>
        <taxon>Zeiogadaria</taxon>
        <taxon>Gadariae</taxon>
        <taxon>Gadiformes</taxon>
        <taxon>Gadoidei</taxon>
        <taxon>Merlucciidae</taxon>
        <taxon>Merluccius</taxon>
    </lineage>
</organism>
<evidence type="ECO:0000256" key="1">
    <source>
        <dbReference type="ARBA" id="ARBA00004123"/>
    </source>
</evidence>
<dbReference type="GO" id="GO:0005634">
    <property type="term" value="C:nucleus"/>
    <property type="evidence" value="ECO:0007669"/>
    <property type="project" value="UniProtKB-SubCell"/>
</dbReference>
<dbReference type="Pfam" id="PF02892">
    <property type="entry name" value="zf-BED"/>
    <property type="match status" value="1"/>
</dbReference>
<dbReference type="SUPFAM" id="SSF57667">
    <property type="entry name" value="beta-beta-alpha zinc fingers"/>
    <property type="match status" value="1"/>
</dbReference>
<dbReference type="AlphaFoldDB" id="A0AA47MHS9"/>
<dbReference type="GO" id="GO:0009791">
    <property type="term" value="P:post-embryonic development"/>
    <property type="evidence" value="ECO:0007669"/>
    <property type="project" value="UniProtKB-ARBA"/>
</dbReference>
<evidence type="ECO:0000256" key="4">
    <source>
        <dbReference type="ARBA" id="ARBA00022833"/>
    </source>
</evidence>
<dbReference type="PROSITE" id="PS50808">
    <property type="entry name" value="ZF_BED"/>
    <property type="match status" value="1"/>
</dbReference>
<sequence length="618" mass="69612">MEEAENESVSLTEGDNQGPRKIFNASGRQKSKVWKVFGFYKKEGKLDRSHAICKLCRASLTYTGSTTNLDQHSKRKHGQEYGELTRTNEQVCAASSSTQPGSTIPNLFGQLGHNSARTKEITASITRFIAKGLCPYNIVEWEGFQDLIHMLEPRYKIPSRNHLTNTCMPALYAQVKSQVEKELANAMRVAITTDAWTSCATESYVTITAHHIAPDWKLNVHVLQTRAFKGSHTGKNVGALLKQACADWNLLDKEPALVTDNATNMILAGAEAEMSPHVMCFAHTINLATQKAFKVDTVARMLGRVRRVVGFFHRSVRAAEILQDKQKQLALPIHKLIQDVSTRWNSTQNMLERVLEQQPAISAALMSRDLRRGEEINTLKDKDFCDIEDIVKLMAPVKLVTTTMCEDKRPTLSMISPVRAKLKKNFEASDEDSVVIKDMKQAFRNDLEKRYTGLDDLFYTAAALDPRFKSLPFLTDNDAERTFTSITAEATSLHNKKKMSALDQLLGKDFEVRMAATSVRDKASEEVKRYRERDPLPLQKNPLQWWKEQQDLPLLSSLAKRCIPATSVASERVFSTAGDIVSTKRSLLKHEHVDQLIFLKKNLPSKKTEDSDDENAQA</sequence>
<evidence type="ECO:0000256" key="7">
    <source>
        <dbReference type="ARBA" id="ARBA00023163"/>
    </source>
</evidence>
<dbReference type="SUPFAM" id="SSF140996">
    <property type="entry name" value="Hermes dimerisation domain"/>
    <property type="match status" value="1"/>
</dbReference>
<protein>
    <submittedName>
        <fullName evidence="12">Zinc finger BED domain-containing protein 1</fullName>
    </submittedName>
</protein>
<dbReference type="InterPro" id="IPR012337">
    <property type="entry name" value="RNaseH-like_sf"/>
</dbReference>
<dbReference type="PANTHER" id="PTHR46481:SF10">
    <property type="entry name" value="ZINC FINGER BED DOMAIN-CONTAINING PROTEIN 39"/>
    <property type="match status" value="1"/>
</dbReference>
<dbReference type="SMART" id="SM00614">
    <property type="entry name" value="ZnF_BED"/>
    <property type="match status" value="1"/>
</dbReference>
<dbReference type="SUPFAM" id="SSF53098">
    <property type="entry name" value="Ribonuclease H-like"/>
    <property type="match status" value="1"/>
</dbReference>
<dbReference type="EMBL" id="JAOPHQ010004263">
    <property type="protein sequence ID" value="KAK0140299.1"/>
    <property type="molecule type" value="Genomic_DNA"/>
</dbReference>
<dbReference type="InterPro" id="IPR008906">
    <property type="entry name" value="HATC_C_dom"/>
</dbReference>
<keyword evidence="8" id="KW-0539">Nucleus</keyword>
<evidence type="ECO:0000256" key="6">
    <source>
        <dbReference type="ARBA" id="ARBA00023125"/>
    </source>
</evidence>
<dbReference type="Proteomes" id="UP001174136">
    <property type="component" value="Unassembled WGS sequence"/>
</dbReference>
<keyword evidence="2" id="KW-0479">Metal-binding</keyword>
<keyword evidence="3 9" id="KW-0863">Zinc-finger</keyword>
<gene>
    <name evidence="12" type="primary">ZBED1_112</name>
    <name evidence="12" type="ORF">N1851_022774</name>
</gene>
<evidence type="ECO:0000256" key="10">
    <source>
        <dbReference type="SAM" id="MobiDB-lite"/>
    </source>
</evidence>
<evidence type="ECO:0000256" key="2">
    <source>
        <dbReference type="ARBA" id="ARBA00022723"/>
    </source>
</evidence>
<accession>A0AA47MHS9</accession>
<comment type="subcellular location">
    <subcellularLocation>
        <location evidence="1">Nucleus</location>
    </subcellularLocation>
</comment>
<evidence type="ECO:0000256" key="8">
    <source>
        <dbReference type="ARBA" id="ARBA00023242"/>
    </source>
</evidence>
<keyword evidence="7" id="KW-0804">Transcription</keyword>
<evidence type="ECO:0000256" key="5">
    <source>
        <dbReference type="ARBA" id="ARBA00023015"/>
    </source>
</evidence>
<evidence type="ECO:0000259" key="11">
    <source>
        <dbReference type="PROSITE" id="PS50808"/>
    </source>
</evidence>
<keyword evidence="4" id="KW-0862">Zinc</keyword>
<dbReference type="InterPro" id="IPR052035">
    <property type="entry name" value="ZnF_BED_domain_contain"/>
</dbReference>
<dbReference type="InterPro" id="IPR036236">
    <property type="entry name" value="Znf_C2H2_sf"/>
</dbReference>
<keyword evidence="6" id="KW-0238">DNA-binding</keyword>
<feature type="region of interest" description="Disordered" evidence="10">
    <location>
        <begin position="1"/>
        <end position="24"/>
    </location>
</feature>
<reference evidence="12" key="1">
    <citation type="journal article" date="2023" name="Front. Mar. Sci.">
        <title>A new Merluccius polli reference genome to investigate the effects of global change in West African waters.</title>
        <authorList>
            <person name="Mateo J.L."/>
            <person name="Blanco-Fernandez C."/>
            <person name="Garcia-Vazquez E."/>
            <person name="Machado-Schiaffino G."/>
        </authorList>
    </citation>
    <scope>NUCLEOTIDE SEQUENCE</scope>
    <source>
        <strain evidence="12">C29</strain>
        <tissue evidence="12">Fin</tissue>
    </source>
</reference>
<feature type="domain" description="BED-type" evidence="11">
    <location>
        <begin position="28"/>
        <end position="84"/>
    </location>
</feature>
<dbReference type="PANTHER" id="PTHR46481">
    <property type="entry name" value="ZINC FINGER BED DOMAIN-CONTAINING PROTEIN 4"/>
    <property type="match status" value="1"/>
</dbReference>
<name>A0AA47MHS9_MERPO</name>
<dbReference type="GO" id="GO:0008270">
    <property type="term" value="F:zinc ion binding"/>
    <property type="evidence" value="ECO:0007669"/>
    <property type="project" value="UniProtKB-KW"/>
</dbReference>
<dbReference type="Pfam" id="PF05699">
    <property type="entry name" value="Dimer_Tnp_hAT"/>
    <property type="match status" value="1"/>
</dbReference>
<evidence type="ECO:0000313" key="12">
    <source>
        <dbReference type="EMBL" id="KAK0140299.1"/>
    </source>
</evidence>
<dbReference type="GO" id="GO:0003677">
    <property type="term" value="F:DNA binding"/>
    <property type="evidence" value="ECO:0007669"/>
    <property type="project" value="UniProtKB-KW"/>
</dbReference>